<accession>A0A0M0LRU2</accession>
<comment type="caution">
    <text evidence="3">The sequence shown here is derived from an EMBL/GenBank/DDBJ whole genome shotgun (WGS) entry which is preliminary data.</text>
</comment>
<feature type="region of interest" description="Disordered" evidence="2">
    <location>
        <begin position="282"/>
        <end position="306"/>
    </location>
</feature>
<gene>
    <name evidence="3" type="ORF">Ctob_011800</name>
</gene>
<keyword evidence="4" id="KW-1185">Reference proteome</keyword>
<dbReference type="EMBL" id="JWZX01000106">
    <property type="protein sequence ID" value="KOO53706.1"/>
    <property type="molecule type" value="Genomic_DNA"/>
</dbReference>
<keyword evidence="1" id="KW-0175">Coiled coil</keyword>
<evidence type="ECO:0000313" key="3">
    <source>
        <dbReference type="EMBL" id="KOO53706.1"/>
    </source>
</evidence>
<dbReference type="Proteomes" id="UP000037460">
    <property type="component" value="Unassembled WGS sequence"/>
</dbReference>
<feature type="coiled-coil region" evidence="1">
    <location>
        <begin position="158"/>
        <end position="221"/>
    </location>
</feature>
<name>A0A0M0LRU2_9EUKA</name>
<evidence type="ECO:0000256" key="2">
    <source>
        <dbReference type="SAM" id="MobiDB-lite"/>
    </source>
</evidence>
<evidence type="ECO:0000256" key="1">
    <source>
        <dbReference type="SAM" id="Coils"/>
    </source>
</evidence>
<dbReference type="SUPFAM" id="SSF82185">
    <property type="entry name" value="Histone H3 K4-specific methyltransferase SET7/9 N-terminal domain"/>
    <property type="match status" value="1"/>
</dbReference>
<proteinExistence type="predicted"/>
<feature type="region of interest" description="Disordered" evidence="2">
    <location>
        <begin position="341"/>
        <end position="372"/>
    </location>
</feature>
<protein>
    <submittedName>
        <fullName evidence="3">Uncharacterized protein</fullName>
    </submittedName>
</protein>
<feature type="compositionally biased region" description="Basic and acidic residues" evidence="2">
    <location>
        <begin position="295"/>
        <end position="306"/>
    </location>
</feature>
<sequence>MEPHALSDFSNSHCLQTPQQAKERVLPLKCGSFCEKCYDFLVMYCNYEYKGKIKKIEPDVANSPMMRNVCTLPQTLSLARDMCDKAKTIGDLENQDILNRLCELLKRRLAKKKEKDTGGTGKRNAGLEEHHLWQEVESMKADHLKPDTNMKNDKDLMIEELKVERDAYKAKCDALKRSHKTECDVHKAECDELKRSHKAECDALKRKCEDLRQDLESAMLHACKGPFSKGAMPLADADEESDKSDSLEVMLMYSGGLEDSSMHGQGKATFTGDKIYEGQFNYGKRQGPMPDDVDDIGHEDKKAKSDSELKQVKDAIIVFKQLVFKQHFEQNAITNSFAGHEEHHGDMLPEAPPESPSTTLTMLPPDAVPDQEHLSDELEPLDLGHELICQLGLGDMSWWPIHNGLVTRIKAASDADTAQ</sequence>
<organism evidence="3 4">
    <name type="scientific">Chrysochromulina tobinii</name>
    <dbReference type="NCBI Taxonomy" id="1460289"/>
    <lineage>
        <taxon>Eukaryota</taxon>
        <taxon>Haptista</taxon>
        <taxon>Haptophyta</taxon>
        <taxon>Prymnesiophyceae</taxon>
        <taxon>Prymnesiales</taxon>
        <taxon>Chrysochromulinaceae</taxon>
        <taxon>Chrysochromulina</taxon>
    </lineage>
</organism>
<reference evidence="4" key="1">
    <citation type="journal article" date="2015" name="PLoS Genet.">
        <title>Genome Sequence and Transcriptome Analyses of Chrysochromulina tobin: Metabolic Tools for Enhanced Algal Fitness in the Prominent Order Prymnesiales (Haptophyceae).</title>
        <authorList>
            <person name="Hovde B.T."/>
            <person name="Deodato C.R."/>
            <person name="Hunsperger H.M."/>
            <person name="Ryken S.A."/>
            <person name="Yost W."/>
            <person name="Jha R.K."/>
            <person name="Patterson J."/>
            <person name="Monnat R.J. Jr."/>
            <person name="Barlow S.B."/>
            <person name="Starkenburg S.R."/>
            <person name="Cattolico R.A."/>
        </authorList>
    </citation>
    <scope>NUCLEOTIDE SEQUENCE</scope>
    <source>
        <strain evidence="4">CCMP291</strain>
    </source>
</reference>
<dbReference type="AlphaFoldDB" id="A0A0M0LRU2"/>
<evidence type="ECO:0000313" key="4">
    <source>
        <dbReference type="Proteomes" id="UP000037460"/>
    </source>
</evidence>